<evidence type="ECO:0000256" key="1">
    <source>
        <dbReference type="ARBA" id="ARBA00014474"/>
    </source>
</evidence>
<evidence type="ECO:0000256" key="3">
    <source>
        <dbReference type="ARBA" id="ARBA00022723"/>
    </source>
</evidence>
<dbReference type="GO" id="GO:0006979">
    <property type="term" value="P:response to oxidative stress"/>
    <property type="evidence" value="ECO:0007669"/>
    <property type="project" value="InterPro"/>
</dbReference>
<keyword evidence="6" id="KW-0805">Transcription regulation</keyword>
<keyword evidence="4" id="KW-0408">Iron</keyword>
<dbReference type="Pfam" id="PF00376">
    <property type="entry name" value="MerR"/>
    <property type="match status" value="1"/>
</dbReference>
<dbReference type="SMART" id="SM00422">
    <property type="entry name" value="HTH_MERR"/>
    <property type="match status" value="1"/>
</dbReference>
<dbReference type="GO" id="GO:0003700">
    <property type="term" value="F:DNA-binding transcription factor activity"/>
    <property type="evidence" value="ECO:0007669"/>
    <property type="project" value="InterPro"/>
</dbReference>
<evidence type="ECO:0000259" key="9">
    <source>
        <dbReference type="PROSITE" id="PS50937"/>
    </source>
</evidence>
<organism evidence="10 11">
    <name type="scientific">Marinobacter excellens LAMA 842</name>
    <dbReference type="NCBI Taxonomy" id="1306954"/>
    <lineage>
        <taxon>Bacteria</taxon>
        <taxon>Pseudomonadati</taxon>
        <taxon>Pseudomonadota</taxon>
        <taxon>Gammaproteobacteria</taxon>
        <taxon>Pseudomonadales</taxon>
        <taxon>Marinobacteraceae</taxon>
        <taxon>Marinobacter</taxon>
    </lineage>
</organism>
<dbReference type="PRINTS" id="PR00040">
    <property type="entry name" value="HTHMERR"/>
</dbReference>
<dbReference type="PROSITE" id="PS50937">
    <property type="entry name" value="HTH_MERR_2"/>
    <property type="match status" value="1"/>
</dbReference>
<feature type="domain" description="HTH merR-type" evidence="9">
    <location>
        <begin position="12"/>
        <end position="80"/>
    </location>
</feature>
<dbReference type="PANTHER" id="PTHR30204:SF0">
    <property type="entry name" value="REDOX-SENSITIVE TRANSCRIPTIONAL ACTIVATOR SOXR"/>
    <property type="match status" value="1"/>
</dbReference>
<dbReference type="Gene3D" id="1.10.1660.10">
    <property type="match status" value="1"/>
</dbReference>
<dbReference type="CDD" id="cd01110">
    <property type="entry name" value="HTH_SoxR"/>
    <property type="match status" value="1"/>
</dbReference>
<dbReference type="AlphaFoldDB" id="A0A137S219"/>
<evidence type="ECO:0000256" key="6">
    <source>
        <dbReference type="ARBA" id="ARBA00023015"/>
    </source>
</evidence>
<gene>
    <name evidence="10" type="ORF">J122_3931</name>
</gene>
<evidence type="ECO:0000256" key="2">
    <source>
        <dbReference type="ARBA" id="ARBA00022714"/>
    </source>
</evidence>
<dbReference type="InterPro" id="IPR010211">
    <property type="entry name" value="Redox-sen_tscrpt-act_SoxR"/>
</dbReference>
<keyword evidence="2" id="KW-0001">2Fe-2S</keyword>
<dbReference type="GO" id="GO:0051537">
    <property type="term" value="F:2 iron, 2 sulfur cluster binding"/>
    <property type="evidence" value="ECO:0007669"/>
    <property type="project" value="UniProtKB-KW"/>
</dbReference>
<comment type="caution">
    <text evidence="10">The sequence shown here is derived from an EMBL/GenBank/DDBJ whole genome shotgun (WGS) entry which is preliminary data.</text>
</comment>
<dbReference type="Proteomes" id="UP000070282">
    <property type="component" value="Unassembled WGS sequence"/>
</dbReference>
<dbReference type="NCBIfam" id="TIGR01950">
    <property type="entry name" value="SoxR"/>
    <property type="match status" value="1"/>
</dbReference>
<dbReference type="SUPFAM" id="SSF46955">
    <property type="entry name" value="Putative DNA-binding domain"/>
    <property type="match status" value="1"/>
</dbReference>
<dbReference type="InterPro" id="IPR009061">
    <property type="entry name" value="DNA-bd_dom_put_sf"/>
</dbReference>
<dbReference type="Pfam" id="PF09278">
    <property type="entry name" value="MerR-DNA-bind"/>
    <property type="match status" value="1"/>
</dbReference>
<dbReference type="PROSITE" id="PS00552">
    <property type="entry name" value="HTH_MERR_1"/>
    <property type="match status" value="1"/>
</dbReference>
<dbReference type="InterPro" id="IPR047057">
    <property type="entry name" value="MerR_fam"/>
</dbReference>
<keyword evidence="7" id="KW-0238">DNA-binding</keyword>
<dbReference type="InterPro" id="IPR015358">
    <property type="entry name" value="Tscrpt_reg_MerR_DNA-bd"/>
</dbReference>
<protein>
    <recommendedName>
        <fullName evidence="1">Redox-sensitive transcriptional activator SoxR</fullName>
    </recommendedName>
</protein>
<dbReference type="EMBL" id="LOCO01000034">
    <property type="protein sequence ID" value="KXO06487.1"/>
    <property type="molecule type" value="Genomic_DNA"/>
</dbReference>
<evidence type="ECO:0000313" key="11">
    <source>
        <dbReference type="Proteomes" id="UP000070282"/>
    </source>
</evidence>
<dbReference type="GO" id="GO:0003677">
    <property type="term" value="F:DNA binding"/>
    <property type="evidence" value="ECO:0007669"/>
    <property type="project" value="UniProtKB-KW"/>
</dbReference>
<sequence>MKTENNQELRATLSVGEVARRSGVAVSAIHFYEQKGLIKSWRNAGNQRRFQRDVLRRIAVIKVAQRLGIPLAKIGDALAALPTDRTVTADDWKHLSELWRADLDRRIDMLTGLRDQLSDCIGCGCLSIDACRLRNPWDELGERGPGARLLEPDAE</sequence>
<dbReference type="PANTHER" id="PTHR30204">
    <property type="entry name" value="REDOX-CYCLING DRUG-SENSING TRANSCRIPTIONAL ACTIVATOR SOXR"/>
    <property type="match status" value="1"/>
</dbReference>
<reference evidence="11" key="1">
    <citation type="submission" date="2015-12" db="EMBL/GenBank/DDBJ databases">
        <authorList>
            <person name="Lima A."/>
            <person name="Farahani Zayas N."/>
            <person name="Castro Da Silva M.A."/>
            <person name="Cabral A."/>
            <person name="Pessatti M.L."/>
        </authorList>
    </citation>
    <scope>NUCLEOTIDE SEQUENCE [LARGE SCALE GENOMIC DNA]</scope>
    <source>
        <strain evidence="11">LAMA 842</strain>
    </source>
</reference>
<evidence type="ECO:0000256" key="5">
    <source>
        <dbReference type="ARBA" id="ARBA00023014"/>
    </source>
</evidence>
<proteinExistence type="predicted"/>
<dbReference type="GO" id="GO:0046872">
    <property type="term" value="F:metal ion binding"/>
    <property type="evidence" value="ECO:0007669"/>
    <property type="project" value="UniProtKB-KW"/>
</dbReference>
<keyword evidence="11" id="KW-1185">Reference proteome</keyword>
<name>A0A137S219_9GAMM</name>
<accession>A0A137S219</accession>
<keyword evidence="5" id="KW-0411">Iron-sulfur</keyword>
<keyword evidence="8" id="KW-0804">Transcription</keyword>
<keyword evidence="3" id="KW-0479">Metal-binding</keyword>
<evidence type="ECO:0000256" key="8">
    <source>
        <dbReference type="ARBA" id="ARBA00023163"/>
    </source>
</evidence>
<evidence type="ECO:0000256" key="4">
    <source>
        <dbReference type="ARBA" id="ARBA00023004"/>
    </source>
</evidence>
<dbReference type="InterPro" id="IPR000551">
    <property type="entry name" value="MerR-type_HTH_dom"/>
</dbReference>
<dbReference type="PATRIC" id="fig|1306954.6.peg.2767"/>
<dbReference type="RefSeq" id="WP_061333687.1">
    <property type="nucleotide sequence ID" value="NZ_LOCO01000034.1"/>
</dbReference>
<evidence type="ECO:0000256" key="7">
    <source>
        <dbReference type="ARBA" id="ARBA00023125"/>
    </source>
</evidence>
<evidence type="ECO:0000313" key="10">
    <source>
        <dbReference type="EMBL" id="KXO06487.1"/>
    </source>
</evidence>